<dbReference type="InterPro" id="IPR053781">
    <property type="entry name" value="F-box_AtFBL13-like"/>
</dbReference>
<dbReference type="EMBL" id="BJWL01000018">
    <property type="protein sequence ID" value="GFZ06485.1"/>
    <property type="molecule type" value="Genomic_DNA"/>
</dbReference>
<dbReference type="SUPFAM" id="SSF52058">
    <property type="entry name" value="L domain-like"/>
    <property type="match status" value="1"/>
</dbReference>
<dbReference type="InterPro" id="IPR036047">
    <property type="entry name" value="F-box-like_dom_sf"/>
</dbReference>
<dbReference type="Proteomes" id="UP000585474">
    <property type="component" value="Unassembled WGS sequence"/>
</dbReference>
<sequence length="807" mass="93037">MEATKKKRQKTKNKAQNLEEKRDYFTELPKPLLHNILSYLEMKDVIRTSVLAKRWKHVWFFVPCLNFSLLKRPKYKEVAFINRTLLLYKGPKIQKLNITLTYSKADAHRIDSWVHFASAHNVNEISLDLDFYKIWRDNPLLDIYKVPHFIFSSTSLTVLTLVRCVIVFPINYRLSSLKILSLEEVYFSSGAIMDLISSSPILEFLSLTDCETFRDLDLFIFQKGLKTLKIHEYDYRSSSSSLSVSAPYVKSFELISRMYRKYYFIHDIQSLHSATFFCDELHCPYNAVKERFIFKIFDAVQHVKDLRFCSCYIESTNVQALSRRRREEQSAGCPSFDLTCLRLKTELTSKELPGIAYMLRHSPNIETLIISIDKNLYNEMDVDHDNADDNVDVGATAIDKDGESYELDNENAERGENKIMEATKKKRPKTKKKAKNLEEKRDYFTELSEPLLHNILSYLEMKGVIRTSVLAKRWKHVWFFVPCLNFSLLERPKYKEVAFINRTLLLYKGPKIQKLNITFTYSKADADHIDSWIHFASAHNLYIADGIDTGKMRYSVPDYKLSSLKILSLEEVYFSSGAIKDLISSSPILDFLSLTNCEKFRNLDLFIFKKGLKTLKIHEYDYRSSSSILSVSARYVNSFELVTSLSNSLISALVNGFLIISSLGLTSAARNSPIGTASPSQTASLGSNLRIYQLKQRNLLLLRALQWRLLRPRPRHRRRREQQERRLEYGDGLRLGGLGVAELELEGCAGEEIRHAGLDDDDGAVAVRRDDSVFDWFVVFGAVVVGFEGGGAGLRFWGMRMRVFPGF</sequence>
<dbReference type="SUPFAM" id="SSF81383">
    <property type="entry name" value="F-box domain"/>
    <property type="match status" value="2"/>
</dbReference>
<keyword evidence="2" id="KW-0812">Transmembrane</keyword>
<dbReference type="PANTHER" id="PTHR31639:SF42">
    <property type="entry name" value="OS02G0160200 PROTEIN"/>
    <property type="match status" value="1"/>
</dbReference>
<feature type="coiled-coil region" evidence="1">
    <location>
        <begin position="1"/>
        <end position="28"/>
    </location>
</feature>
<keyword evidence="2" id="KW-0472">Membrane</keyword>
<evidence type="ECO:0000256" key="1">
    <source>
        <dbReference type="SAM" id="Coils"/>
    </source>
</evidence>
<keyword evidence="2" id="KW-1133">Transmembrane helix</keyword>
<dbReference type="PROSITE" id="PS50181">
    <property type="entry name" value="FBOX"/>
    <property type="match status" value="1"/>
</dbReference>
<dbReference type="InterPro" id="IPR001810">
    <property type="entry name" value="F-box_dom"/>
</dbReference>
<protein>
    <submittedName>
        <fullName evidence="4">RNA-binding CRS1 / YhbY (CRM) domain-containing protein</fullName>
    </submittedName>
</protein>
<dbReference type="InterPro" id="IPR055357">
    <property type="entry name" value="LRR_At1g61320_AtMIF1"/>
</dbReference>
<feature type="transmembrane region" description="Helical" evidence="2">
    <location>
        <begin position="776"/>
        <end position="797"/>
    </location>
</feature>
<dbReference type="Pfam" id="PF23622">
    <property type="entry name" value="LRR_At1g61320_AtMIF1"/>
    <property type="match status" value="1"/>
</dbReference>
<evidence type="ECO:0000313" key="5">
    <source>
        <dbReference type="Proteomes" id="UP000585474"/>
    </source>
</evidence>
<evidence type="ECO:0000256" key="2">
    <source>
        <dbReference type="SAM" id="Phobius"/>
    </source>
</evidence>
<comment type="caution">
    <text evidence="4">The sequence shown here is derived from an EMBL/GenBank/DDBJ whole genome shotgun (WGS) entry which is preliminary data.</text>
</comment>
<dbReference type="PANTHER" id="PTHR31639">
    <property type="entry name" value="F-BOX PROTEIN-LIKE"/>
    <property type="match status" value="1"/>
</dbReference>
<dbReference type="AlphaFoldDB" id="A0A7J0G6S0"/>
<dbReference type="Pfam" id="PF00646">
    <property type="entry name" value="F-box"/>
    <property type="match status" value="2"/>
</dbReference>
<gene>
    <name evidence="4" type="ORF">Acr_18g0006550</name>
</gene>
<accession>A0A7J0G6S0</accession>
<proteinExistence type="predicted"/>
<reference evidence="4 5" key="1">
    <citation type="submission" date="2019-07" db="EMBL/GenBank/DDBJ databases">
        <title>De Novo Assembly of kiwifruit Actinidia rufa.</title>
        <authorList>
            <person name="Sugita-Konishi S."/>
            <person name="Sato K."/>
            <person name="Mori E."/>
            <person name="Abe Y."/>
            <person name="Kisaki G."/>
            <person name="Hamano K."/>
            <person name="Suezawa K."/>
            <person name="Otani M."/>
            <person name="Fukuda T."/>
            <person name="Manabe T."/>
            <person name="Gomi K."/>
            <person name="Tabuchi M."/>
            <person name="Akimitsu K."/>
            <person name="Kataoka I."/>
        </authorList>
    </citation>
    <scope>NUCLEOTIDE SEQUENCE [LARGE SCALE GENOMIC DNA]</scope>
    <source>
        <strain evidence="5">cv. Fuchu</strain>
    </source>
</reference>
<keyword evidence="5" id="KW-1185">Reference proteome</keyword>
<feature type="domain" description="F-box" evidence="3">
    <location>
        <begin position="22"/>
        <end position="58"/>
    </location>
</feature>
<evidence type="ECO:0000313" key="4">
    <source>
        <dbReference type="EMBL" id="GFZ06485.1"/>
    </source>
</evidence>
<dbReference type="OrthoDB" id="594804at2759"/>
<dbReference type="Gene3D" id="3.80.10.10">
    <property type="entry name" value="Ribonuclease Inhibitor"/>
    <property type="match status" value="1"/>
</dbReference>
<keyword evidence="1" id="KW-0175">Coiled coil</keyword>
<evidence type="ECO:0000259" key="3">
    <source>
        <dbReference type="PROSITE" id="PS50181"/>
    </source>
</evidence>
<dbReference type="CDD" id="cd22160">
    <property type="entry name" value="F-box_AtFBL13-like"/>
    <property type="match status" value="2"/>
</dbReference>
<organism evidence="4 5">
    <name type="scientific">Actinidia rufa</name>
    <dbReference type="NCBI Taxonomy" id="165716"/>
    <lineage>
        <taxon>Eukaryota</taxon>
        <taxon>Viridiplantae</taxon>
        <taxon>Streptophyta</taxon>
        <taxon>Embryophyta</taxon>
        <taxon>Tracheophyta</taxon>
        <taxon>Spermatophyta</taxon>
        <taxon>Magnoliopsida</taxon>
        <taxon>eudicotyledons</taxon>
        <taxon>Gunneridae</taxon>
        <taxon>Pentapetalae</taxon>
        <taxon>asterids</taxon>
        <taxon>Ericales</taxon>
        <taxon>Actinidiaceae</taxon>
        <taxon>Actinidia</taxon>
    </lineage>
</organism>
<name>A0A7J0G6S0_9ERIC</name>
<dbReference type="Gene3D" id="1.20.1280.50">
    <property type="match status" value="1"/>
</dbReference>
<dbReference type="InterPro" id="IPR032675">
    <property type="entry name" value="LRR_dom_sf"/>
</dbReference>